<dbReference type="EMBL" id="KK107320">
    <property type="protein sequence ID" value="EZA52789.1"/>
    <property type="molecule type" value="Genomic_DNA"/>
</dbReference>
<keyword evidence="4" id="KW-1185">Reference proteome</keyword>
<feature type="domain" description="Death" evidence="1">
    <location>
        <begin position="178"/>
        <end position="262"/>
    </location>
</feature>
<dbReference type="GO" id="GO:0007165">
    <property type="term" value="P:signal transduction"/>
    <property type="evidence" value="ECO:0007669"/>
    <property type="project" value="InterPro"/>
</dbReference>
<dbReference type="OrthoDB" id="100767at2759"/>
<dbReference type="Proteomes" id="UP000279307">
    <property type="component" value="Chromosome 9"/>
</dbReference>
<dbReference type="EMBL" id="QOIP01000009">
    <property type="protein sequence ID" value="RLU18442.1"/>
    <property type="molecule type" value="Genomic_DNA"/>
</dbReference>
<accession>A0A026WCL2</accession>
<dbReference type="PROSITE" id="PS50017">
    <property type="entry name" value="DEATH_DOMAIN"/>
    <property type="match status" value="1"/>
</dbReference>
<dbReference type="Gene3D" id="1.10.533.10">
    <property type="entry name" value="Death Domain, Fas"/>
    <property type="match status" value="2"/>
</dbReference>
<dbReference type="OMA" id="LIEEDDC"/>
<sequence>MIEKYNLLRQDFLSLAEPYVSGDVLNQLKCNYMHDIGSRRKLSKARDFKTFIRLLEKRDIVSYKNIEPLWFISKQFVRNSNLNDKLLDYENWLETAQLSPSCNMYQSDEAPELLEQQRHEEEEYSASLPESACASTYNLSRSSTENSIASSSIQIIETSHSCRQEGRDNLDDKRKLLQQTVLLQIKDRLGRSWRDVARHLNIRECEIDAVQSKYPYDLKEQSYEFLNIYMALSDTERWAINLIHALEKGRRRDLKELVEELILKNNT</sequence>
<reference evidence="3" key="3">
    <citation type="submission" date="2018-07" db="EMBL/GenBank/DDBJ databases">
        <authorList>
            <person name="Mckenzie S.K."/>
            <person name="Kronauer D.J.C."/>
        </authorList>
    </citation>
    <scope>NUCLEOTIDE SEQUENCE</scope>
    <source>
        <strain evidence="3">Clonal line C1</strain>
    </source>
</reference>
<dbReference type="InterPro" id="IPR000488">
    <property type="entry name" value="Death_dom"/>
</dbReference>
<organism evidence="2 4">
    <name type="scientific">Ooceraea biroi</name>
    <name type="common">Clonal raider ant</name>
    <name type="synonym">Cerapachys biroi</name>
    <dbReference type="NCBI Taxonomy" id="2015173"/>
    <lineage>
        <taxon>Eukaryota</taxon>
        <taxon>Metazoa</taxon>
        <taxon>Ecdysozoa</taxon>
        <taxon>Arthropoda</taxon>
        <taxon>Hexapoda</taxon>
        <taxon>Insecta</taxon>
        <taxon>Pterygota</taxon>
        <taxon>Neoptera</taxon>
        <taxon>Endopterygota</taxon>
        <taxon>Hymenoptera</taxon>
        <taxon>Apocrita</taxon>
        <taxon>Aculeata</taxon>
        <taxon>Formicoidea</taxon>
        <taxon>Formicidae</taxon>
        <taxon>Dorylinae</taxon>
        <taxon>Ooceraea</taxon>
    </lineage>
</organism>
<evidence type="ECO:0000313" key="2">
    <source>
        <dbReference type="EMBL" id="EZA52789.1"/>
    </source>
</evidence>
<evidence type="ECO:0000313" key="3">
    <source>
        <dbReference type="EMBL" id="RLU18442.1"/>
    </source>
</evidence>
<reference evidence="3 5" key="2">
    <citation type="journal article" date="2018" name="Genome Res.">
        <title>The genomic architecture and molecular evolution of ant odorant receptors.</title>
        <authorList>
            <person name="McKenzie S.K."/>
            <person name="Kronauer D.J.C."/>
        </authorList>
    </citation>
    <scope>NUCLEOTIDE SEQUENCE [LARGE SCALE GENOMIC DNA]</scope>
    <source>
        <strain evidence="3">Clonal line C1</strain>
    </source>
</reference>
<reference evidence="2 4" key="1">
    <citation type="journal article" date="2014" name="Curr. Biol.">
        <title>The genome of the clonal raider ant Cerapachys biroi.</title>
        <authorList>
            <person name="Oxley P.R."/>
            <person name="Ji L."/>
            <person name="Fetter-Pruneda I."/>
            <person name="McKenzie S.K."/>
            <person name="Li C."/>
            <person name="Hu H."/>
            <person name="Zhang G."/>
            <person name="Kronauer D.J."/>
        </authorList>
    </citation>
    <scope>NUCLEOTIDE SEQUENCE [LARGE SCALE GENOMIC DNA]</scope>
</reference>
<dbReference type="CDD" id="cd01670">
    <property type="entry name" value="Death"/>
    <property type="match status" value="1"/>
</dbReference>
<dbReference type="SMART" id="SM00005">
    <property type="entry name" value="DEATH"/>
    <property type="match status" value="1"/>
</dbReference>
<dbReference type="InterPro" id="IPR011029">
    <property type="entry name" value="DEATH-like_dom_sf"/>
</dbReference>
<dbReference type="AlphaFoldDB" id="A0A026WCL2"/>
<dbReference type="Pfam" id="PF00531">
    <property type="entry name" value="Death"/>
    <property type="match status" value="1"/>
</dbReference>
<evidence type="ECO:0000313" key="5">
    <source>
        <dbReference type="Proteomes" id="UP000279307"/>
    </source>
</evidence>
<protein>
    <submittedName>
        <fullName evidence="2">Death domain-containing adapter protein BG4</fullName>
    </submittedName>
</protein>
<dbReference type="SUPFAM" id="SSF47986">
    <property type="entry name" value="DEATH domain"/>
    <property type="match status" value="1"/>
</dbReference>
<dbReference type="Proteomes" id="UP000053097">
    <property type="component" value="Unassembled WGS sequence"/>
</dbReference>
<dbReference type="STRING" id="2015173.A0A026WCL2"/>
<proteinExistence type="predicted"/>
<name>A0A026WCL2_OOCBI</name>
<evidence type="ECO:0000259" key="1">
    <source>
        <dbReference type="PROSITE" id="PS50017"/>
    </source>
</evidence>
<gene>
    <name evidence="3" type="ORF">DMN91_008799</name>
    <name evidence="2" type="ORF">X777_08504</name>
</gene>
<evidence type="ECO:0000313" key="4">
    <source>
        <dbReference type="Proteomes" id="UP000053097"/>
    </source>
</evidence>